<feature type="signal peptide" evidence="2">
    <location>
        <begin position="1"/>
        <end position="19"/>
    </location>
</feature>
<feature type="chain" id="PRO_5018602962" description="Secreted protein" evidence="2">
    <location>
        <begin position="20"/>
        <end position="171"/>
    </location>
</feature>
<feature type="compositionally biased region" description="Polar residues" evidence="1">
    <location>
        <begin position="109"/>
        <end position="121"/>
    </location>
</feature>
<dbReference type="EMBL" id="RSDW01000001">
    <property type="protein sequence ID" value="RSL19062.1"/>
    <property type="molecule type" value="Genomic_DNA"/>
</dbReference>
<sequence length="171" mass="18357">MKVHIQVALFALTAVSVGASGQCTKPGLNPSWDAGTSQFKCIDPAAVKGSATDESVSPKGDKDYCNKIQENLLKVCPSSNEGRTCRDKAKSIYKICYKGSNNRREDRSGSTSTANQPSKTDPSVCATIFNQQQQACQSRKLPPPSPGQPYVPDTCLRDAVVAQDKCLANSR</sequence>
<reference evidence="3 4" key="1">
    <citation type="submission" date="2018-12" db="EMBL/GenBank/DDBJ databases">
        <title>Sequencing of bacterial isolates from soil warming experiment in Harvard Forest, Massachusetts, USA.</title>
        <authorList>
            <person name="Deangelis K."/>
        </authorList>
    </citation>
    <scope>NUCLEOTIDE SEQUENCE [LARGE SCALE GENOMIC DNA]</scope>
    <source>
        <strain evidence="3 4">EB153</strain>
    </source>
</reference>
<dbReference type="AlphaFoldDB" id="A0A3R9QE02"/>
<evidence type="ECO:0000313" key="3">
    <source>
        <dbReference type="EMBL" id="RSL19062.1"/>
    </source>
</evidence>
<keyword evidence="4" id="KW-1185">Reference proteome</keyword>
<keyword evidence="2" id="KW-0732">Signal</keyword>
<evidence type="ECO:0008006" key="5">
    <source>
        <dbReference type="Google" id="ProtNLM"/>
    </source>
</evidence>
<comment type="caution">
    <text evidence="3">The sequence shown here is derived from an EMBL/GenBank/DDBJ whole genome shotgun (WGS) entry which is preliminary data.</text>
</comment>
<proteinExistence type="predicted"/>
<organism evidence="3 4">
    <name type="scientific">Edaphobacter aggregans</name>
    <dbReference type="NCBI Taxonomy" id="570835"/>
    <lineage>
        <taxon>Bacteria</taxon>
        <taxon>Pseudomonadati</taxon>
        <taxon>Acidobacteriota</taxon>
        <taxon>Terriglobia</taxon>
        <taxon>Terriglobales</taxon>
        <taxon>Acidobacteriaceae</taxon>
        <taxon>Edaphobacter</taxon>
    </lineage>
</organism>
<gene>
    <name evidence="3" type="ORF">EDE15_4680</name>
</gene>
<evidence type="ECO:0000313" key="4">
    <source>
        <dbReference type="Proteomes" id="UP000269669"/>
    </source>
</evidence>
<evidence type="ECO:0000256" key="2">
    <source>
        <dbReference type="SAM" id="SignalP"/>
    </source>
</evidence>
<protein>
    <recommendedName>
        <fullName evidence="5">Secreted protein</fullName>
    </recommendedName>
</protein>
<dbReference type="Proteomes" id="UP000269669">
    <property type="component" value="Unassembled WGS sequence"/>
</dbReference>
<accession>A0A3R9QE02</accession>
<feature type="region of interest" description="Disordered" evidence="1">
    <location>
        <begin position="102"/>
        <end position="123"/>
    </location>
</feature>
<evidence type="ECO:0000256" key="1">
    <source>
        <dbReference type="SAM" id="MobiDB-lite"/>
    </source>
</evidence>
<name>A0A3R9QE02_9BACT</name>